<dbReference type="EMBL" id="CM042027">
    <property type="protein sequence ID" value="KAI3802339.1"/>
    <property type="molecule type" value="Genomic_DNA"/>
</dbReference>
<organism evidence="1 2">
    <name type="scientific">Smallanthus sonchifolius</name>
    <dbReference type="NCBI Taxonomy" id="185202"/>
    <lineage>
        <taxon>Eukaryota</taxon>
        <taxon>Viridiplantae</taxon>
        <taxon>Streptophyta</taxon>
        <taxon>Embryophyta</taxon>
        <taxon>Tracheophyta</taxon>
        <taxon>Spermatophyta</taxon>
        <taxon>Magnoliopsida</taxon>
        <taxon>eudicotyledons</taxon>
        <taxon>Gunneridae</taxon>
        <taxon>Pentapetalae</taxon>
        <taxon>asterids</taxon>
        <taxon>campanulids</taxon>
        <taxon>Asterales</taxon>
        <taxon>Asteraceae</taxon>
        <taxon>Asteroideae</taxon>
        <taxon>Heliantheae alliance</taxon>
        <taxon>Millerieae</taxon>
        <taxon>Smallanthus</taxon>
    </lineage>
</organism>
<dbReference type="Proteomes" id="UP001056120">
    <property type="component" value="Linkage Group LG10"/>
</dbReference>
<gene>
    <name evidence="1" type="ORF">L1987_30470</name>
</gene>
<keyword evidence="2" id="KW-1185">Reference proteome</keyword>
<evidence type="ECO:0000313" key="2">
    <source>
        <dbReference type="Proteomes" id="UP001056120"/>
    </source>
</evidence>
<accession>A0ACB9I2X6</accession>
<evidence type="ECO:0000313" key="1">
    <source>
        <dbReference type="EMBL" id="KAI3802339.1"/>
    </source>
</evidence>
<sequence length="97" mass="10294">MAITKASKYHWPKLNVSKLSHPSRNTLGPSFTFHGDGDGDGDGDRDGIVVSGSANELSCTTTFFHGFAEGASLLQALPQDDEVVDDDVVLLFTTVAP</sequence>
<comment type="caution">
    <text evidence="1">The sequence shown here is derived from an EMBL/GenBank/DDBJ whole genome shotgun (WGS) entry which is preliminary data.</text>
</comment>
<proteinExistence type="predicted"/>
<reference evidence="1 2" key="2">
    <citation type="journal article" date="2022" name="Mol. Ecol. Resour.">
        <title>The genomes of chicory, endive, great burdock and yacon provide insights into Asteraceae paleo-polyploidization history and plant inulin production.</title>
        <authorList>
            <person name="Fan W."/>
            <person name="Wang S."/>
            <person name="Wang H."/>
            <person name="Wang A."/>
            <person name="Jiang F."/>
            <person name="Liu H."/>
            <person name="Zhao H."/>
            <person name="Xu D."/>
            <person name="Zhang Y."/>
        </authorList>
    </citation>
    <scope>NUCLEOTIDE SEQUENCE [LARGE SCALE GENOMIC DNA]</scope>
    <source>
        <strain evidence="2">cv. Yunnan</strain>
        <tissue evidence="1">Leaves</tissue>
    </source>
</reference>
<reference evidence="2" key="1">
    <citation type="journal article" date="2022" name="Mol. Ecol. Resour.">
        <title>The genomes of chicory, endive, great burdock and yacon provide insights into Asteraceae palaeo-polyploidization history and plant inulin production.</title>
        <authorList>
            <person name="Fan W."/>
            <person name="Wang S."/>
            <person name="Wang H."/>
            <person name="Wang A."/>
            <person name="Jiang F."/>
            <person name="Liu H."/>
            <person name="Zhao H."/>
            <person name="Xu D."/>
            <person name="Zhang Y."/>
        </authorList>
    </citation>
    <scope>NUCLEOTIDE SEQUENCE [LARGE SCALE GENOMIC DNA]</scope>
    <source>
        <strain evidence="2">cv. Yunnan</strain>
    </source>
</reference>
<protein>
    <submittedName>
        <fullName evidence="1">Uncharacterized protein</fullName>
    </submittedName>
</protein>
<name>A0ACB9I2X6_9ASTR</name>